<feature type="domain" description="Helicase C-terminal" evidence="17">
    <location>
        <begin position="1078"/>
        <end position="1237"/>
    </location>
</feature>
<feature type="compositionally biased region" description="Polar residues" evidence="15">
    <location>
        <begin position="575"/>
        <end position="588"/>
    </location>
</feature>
<feature type="domain" description="Helicase ATP-binding" evidence="16">
    <location>
        <begin position="753"/>
        <end position="929"/>
    </location>
</feature>
<feature type="compositionally biased region" description="Basic and acidic residues" evidence="15">
    <location>
        <begin position="618"/>
        <end position="628"/>
    </location>
</feature>
<dbReference type="PROSITE" id="PS51194">
    <property type="entry name" value="HELICASE_CTER"/>
    <property type="match status" value="1"/>
</dbReference>
<dbReference type="GO" id="GO:0006283">
    <property type="term" value="P:transcription-coupled nucleotide-excision repair"/>
    <property type="evidence" value="ECO:0007669"/>
    <property type="project" value="TreeGrafter"/>
</dbReference>
<comment type="similarity">
    <text evidence="2">Belongs to the SNF2/RAD54 helicase family.</text>
</comment>
<feature type="coiled-coil region" evidence="14">
    <location>
        <begin position="328"/>
        <end position="408"/>
    </location>
</feature>
<evidence type="ECO:0000256" key="7">
    <source>
        <dbReference type="ARBA" id="ARBA00022840"/>
    </source>
</evidence>
<dbReference type="Pfam" id="PF00271">
    <property type="entry name" value="Helicase_C"/>
    <property type="match status" value="1"/>
</dbReference>
<feature type="compositionally biased region" description="Low complexity" evidence="15">
    <location>
        <begin position="553"/>
        <end position="564"/>
    </location>
</feature>
<keyword evidence="3" id="KW-0547">Nucleotide-binding</keyword>
<evidence type="ECO:0000256" key="12">
    <source>
        <dbReference type="ARBA" id="ARBA00076356"/>
    </source>
</evidence>
<feature type="compositionally biased region" description="Polar residues" evidence="15">
    <location>
        <begin position="1373"/>
        <end position="1412"/>
    </location>
</feature>
<dbReference type="GO" id="GO:0005524">
    <property type="term" value="F:ATP binding"/>
    <property type="evidence" value="ECO:0007669"/>
    <property type="project" value="UniProtKB-KW"/>
</dbReference>
<dbReference type="InterPro" id="IPR027417">
    <property type="entry name" value="P-loop_NTPase"/>
</dbReference>
<keyword evidence="10" id="KW-0539">Nucleus</keyword>
<dbReference type="FunFam" id="3.40.50.300:FF:000863">
    <property type="entry name" value="DNA excision repair protein ERCC-6"/>
    <property type="match status" value="1"/>
</dbReference>
<dbReference type="CDD" id="cd18793">
    <property type="entry name" value="SF2_C_SNF"/>
    <property type="match status" value="1"/>
</dbReference>
<feature type="region of interest" description="Disordered" evidence="15">
    <location>
        <begin position="410"/>
        <end position="478"/>
    </location>
</feature>
<proteinExistence type="inferred from homology"/>
<keyword evidence="8" id="KW-0238">DNA-binding</keyword>
<dbReference type="SMART" id="SM00487">
    <property type="entry name" value="DEXDc"/>
    <property type="match status" value="1"/>
</dbReference>
<feature type="region of interest" description="Disordered" evidence="15">
    <location>
        <begin position="1332"/>
        <end position="1426"/>
    </location>
</feature>
<feature type="compositionally biased region" description="Acidic residues" evidence="15">
    <location>
        <begin position="716"/>
        <end position="727"/>
    </location>
</feature>
<dbReference type="EMBL" id="OV696694">
    <property type="protein sequence ID" value="CAH1273323.1"/>
    <property type="molecule type" value="Genomic_DNA"/>
</dbReference>
<feature type="compositionally biased region" description="Acidic residues" evidence="15">
    <location>
        <begin position="412"/>
        <end position="426"/>
    </location>
</feature>
<evidence type="ECO:0000256" key="13">
    <source>
        <dbReference type="ARBA" id="ARBA00079118"/>
    </source>
</evidence>
<feature type="compositionally biased region" description="Basic residues" evidence="15">
    <location>
        <begin position="1413"/>
        <end position="1424"/>
    </location>
</feature>
<dbReference type="PANTHER" id="PTHR45629">
    <property type="entry name" value="SNF2/RAD54 FAMILY MEMBER"/>
    <property type="match status" value="1"/>
</dbReference>
<sequence>METTLEEVSPVFKTEGVKQEDQLNMVMEAASNVLDGLGTLNNFQDPQFQMSGQGDMYQGLGNSNALDSLGTSNTFQDPQFQMSGLGDLGLGNSNVTDGSSSLNSFHNPQFHMSGQGLVSTNSNAMDGFGTLNNFQDPQFQMSGQGDTYQGLGNSSIMDGFGSLNNFYNPQLQMSGQGIVNLGPGNNWPLEQPMSSTMSSDYPSITAALTGTSMNESVPLSMANQTLMQTAPKLEPVDGASNFTLEAVKSDETLDEDAKAALQLAEALSKGITTGKASGPSMFSIDTSQIQAVAPQDQASELQGLGVDVYNQETLEHGIMSQVDLAVQADLEQKRKASAERELKNVLDDIRSVKQEVTRMDRAISGLPASFGLNNRDVQRRVDSIKRQKENKLKQLKKLRAKHKKLMNILGGDTDEPVVEEEEEPDPTDNVSALEGLMSGANKQETERERLIRTGQITPFDPTPAPADAAKPQGPKKIVTDVMSDFEKYLAKQDQLSKQKKKMVKQKQPKRKQKNNSEEPETPSKKNKASKKTSNTGKGRRRQSLSASEGSADSPRLAKSKSSPAKLKRESPELWNESSNSSSAWTRKGNSPRLGGKIRNSDDSDVSGGDWSNSDDEYVPSKREMRDSWLDDVNIGDLSDDASEKRKGAKRKSKHNMDYSGLAGHLDSSGEEDGEEKQKKPQHRCRDDGNLRYFHKRLRQNHKEKLQQKQVRHEAGEDSDSETSDVEMDGGFKLPGQTWNKLYKYQQTGVRWLWELHCQQAGGIMGDEMGLGKTIQAIVFLYGLQYGNVRNRGIMTKYIGLGPCLVVAPVTVLQQWVREFHTWFPRVRVAILHESGTFTTSKDRLIREIARDRGVLVTSYQEVNLRQDSLLHYDWHYVILDEGHKIRNPDAKVTLACKQFRTPHRIILSGSPMQNNLRELWSLCDFVFPGKLGTLPVFMEQFSVPITQGGYANATPVQVQTAYKCACVLRDTINPYLLRRMKNDVKMNLNLPNKSEQVLFCRITEEQKEAYKDYLGSRECQQILDGQYQVFAGLITLRKICNHPDLVTGGPRIMVGTDESTLTKDQHYGYWKRSGKMIVVNTLLKMWHKQGHRVLLFSQSKQMLDLMEEFVQDQSYTYMRMDGTTTISSRQPKITKFNKDTSIFVFLLTTRVGGLGVNLTGANRVIIFDPDWNPSTDMQARERAWRIGQVKDVTIYRLLTTGTIEEKIYHRQIFKQFLTNRVLKDPRQRRFFKSNDMYELFTLTCDDNKEGTETGAIFAGTGSEVKVDTRKVRNAEKVTKPDGKLLSSRRKQKTAERTSSPDSPKDKATVSRLLAKWKLGNSTLSSVMKKVSANGDDAGSSPICNGAGIGENNSKDQRNVDSGAVDDNKKSTKETQALNQVTTSQTDIPEKSTTTARLETGASNHACKQSTSRNRGKKLKKKKRKDAALEGEKIEYLARHSAYQSSAKEEEESAHKATEDYVLKKLFKKSGVHSALQHDKIMMSSNPDYLLVEGEADRVAKEAARTLKRTRQQCLGATSGVPTWTGRHGGSGAPPGVKQKPRFGKKTSSAEAGACGPGKSETKAAKFVIPKKKHFSGHVAGTKSSSEDVSSESLLNQMRLRNHIKLSLEAANESGDEDNGRQEAPAAPAGSEYDEMIVEIRNYIAFQASTDGQATTDELLDEFKGKLGTNKNVVFRSMLNSICTFHRGSGGNGVWTLKPDFR</sequence>
<keyword evidence="14" id="KW-0175">Coiled coil</keyword>
<dbReference type="PROSITE" id="PS51192">
    <property type="entry name" value="HELICASE_ATP_BIND_1"/>
    <property type="match status" value="1"/>
</dbReference>
<dbReference type="GO" id="GO:0016787">
    <property type="term" value="F:hydrolase activity"/>
    <property type="evidence" value="ECO:0007669"/>
    <property type="project" value="UniProtKB-KW"/>
</dbReference>
<dbReference type="PANTHER" id="PTHR45629:SF7">
    <property type="entry name" value="DNA EXCISION REPAIR PROTEIN ERCC-6-RELATED"/>
    <property type="match status" value="1"/>
</dbReference>
<feature type="compositionally biased region" description="Basic and acidic residues" evidence="15">
    <location>
        <begin position="1272"/>
        <end position="1282"/>
    </location>
</feature>
<feature type="region of interest" description="Disordered" evidence="15">
    <location>
        <begin position="1610"/>
        <end position="1630"/>
    </location>
</feature>
<dbReference type="Gene3D" id="3.40.50.300">
    <property type="entry name" value="P-loop containing nucleotide triphosphate hydrolases"/>
    <property type="match status" value="1"/>
</dbReference>
<dbReference type="InterPro" id="IPR000330">
    <property type="entry name" value="SNF2_N"/>
</dbReference>
<evidence type="ECO:0000256" key="15">
    <source>
        <dbReference type="SAM" id="MobiDB-lite"/>
    </source>
</evidence>
<evidence type="ECO:0000256" key="3">
    <source>
        <dbReference type="ARBA" id="ARBA00022741"/>
    </source>
</evidence>
<dbReference type="InterPro" id="IPR038718">
    <property type="entry name" value="SNF2-like_sf"/>
</dbReference>
<evidence type="ECO:0000256" key="2">
    <source>
        <dbReference type="ARBA" id="ARBA00007025"/>
    </source>
</evidence>
<gene>
    <name evidence="18" type="primary">ERCC6</name>
    <name evidence="18" type="ORF">BLAG_LOCUS24694</name>
</gene>
<dbReference type="GO" id="GO:0004386">
    <property type="term" value="F:helicase activity"/>
    <property type="evidence" value="ECO:0007669"/>
    <property type="project" value="UniProtKB-KW"/>
</dbReference>
<dbReference type="InterPro" id="IPR001650">
    <property type="entry name" value="Helicase_C-like"/>
</dbReference>
<dbReference type="CDD" id="cd18000">
    <property type="entry name" value="DEXHc_ERCC6"/>
    <property type="match status" value="1"/>
</dbReference>
<keyword evidence="6" id="KW-0347">Helicase</keyword>
<evidence type="ECO:0000313" key="19">
    <source>
        <dbReference type="Proteomes" id="UP000838412"/>
    </source>
</evidence>
<evidence type="ECO:0000256" key="14">
    <source>
        <dbReference type="SAM" id="Coils"/>
    </source>
</evidence>
<dbReference type="InterPro" id="IPR050496">
    <property type="entry name" value="SNF2_RAD54_helicase_repair"/>
</dbReference>
<dbReference type="Pfam" id="PF00176">
    <property type="entry name" value="SNF2-rel_dom"/>
    <property type="match status" value="1"/>
</dbReference>
<dbReference type="GO" id="GO:0008094">
    <property type="term" value="F:ATP-dependent activity, acting on DNA"/>
    <property type="evidence" value="ECO:0007669"/>
    <property type="project" value="TreeGrafter"/>
</dbReference>
<evidence type="ECO:0000256" key="9">
    <source>
        <dbReference type="ARBA" id="ARBA00023204"/>
    </source>
</evidence>
<keyword evidence="7" id="KW-0067">ATP-binding</keyword>
<dbReference type="SUPFAM" id="SSF52540">
    <property type="entry name" value="P-loop containing nucleoside triphosphate hydrolases"/>
    <property type="match status" value="2"/>
</dbReference>
<evidence type="ECO:0000313" key="18">
    <source>
        <dbReference type="EMBL" id="CAH1273323.1"/>
    </source>
</evidence>
<evidence type="ECO:0000256" key="5">
    <source>
        <dbReference type="ARBA" id="ARBA00022801"/>
    </source>
</evidence>
<evidence type="ECO:0000256" key="1">
    <source>
        <dbReference type="ARBA" id="ARBA00004123"/>
    </source>
</evidence>
<evidence type="ECO:0000256" key="6">
    <source>
        <dbReference type="ARBA" id="ARBA00022806"/>
    </source>
</evidence>
<dbReference type="InterPro" id="IPR049730">
    <property type="entry name" value="SNF2/RAD54-like_C"/>
</dbReference>
<comment type="subcellular location">
    <subcellularLocation>
        <location evidence="1">Nucleus</location>
    </subcellularLocation>
</comment>
<dbReference type="InterPro" id="IPR059240">
    <property type="entry name" value="cc_ERCC-6_N"/>
</dbReference>
<dbReference type="InterPro" id="IPR014001">
    <property type="entry name" value="Helicase_ATP-bd"/>
</dbReference>
<evidence type="ECO:0000259" key="17">
    <source>
        <dbReference type="PROSITE" id="PS51194"/>
    </source>
</evidence>
<dbReference type="InterPro" id="IPR058951">
    <property type="entry name" value="WHD_Rad26_CSB-like"/>
</dbReference>
<evidence type="ECO:0000256" key="10">
    <source>
        <dbReference type="ARBA" id="ARBA00023242"/>
    </source>
</evidence>
<dbReference type="FunFam" id="3.40.50.10810:FF:000042">
    <property type="entry name" value="SNF2 family helicase-like protein"/>
    <property type="match status" value="1"/>
</dbReference>
<feature type="region of interest" description="Disordered" evidence="15">
    <location>
        <begin position="1517"/>
        <end position="1559"/>
    </location>
</feature>
<organism evidence="18 19">
    <name type="scientific">Branchiostoma lanceolatum</name>
    <name type="common">Common lancelet</name>
    <name type="synonym">Amphioxus lanceolatum</name>
    <dbReference type="NCBI Taxonomy" id="7740"/>
    <lineage>
        <taxon>Eukaryota</taxon>
        <taxon>Metazoa</taxon>
        <taxon>Chordata</taxon>
        <taxon>Cephalochordata</taxon>
        <taxon>Leptocardii</taxon>
        <taxon>Amphioxiformes</taxon>
        <taxon>Branchiostomatidae</taxon>
        <taxon>Branchiostoma</taxon>
    </lineage>
</organism>
<feature type="compositionally biased region" description="Basic and acidic residues" evidence="15">
    <location>
        <begin position="675"/>
        <end position="688"/>
    </location>
</feature>
<accession>A0A8K0AF49</accession>
<feature type="region of interest" description="Disordered" evidence="15">
    <location>
        <begin position="490"/>
        <end position="688"/>
    </location>
</feature>
<feature type="region of interest" description="Disordered" evidence="15">
    <location>
        <begin position="701"/>
        <end position="729"/>
    </location>
</feature>
<dbReference type="CDD" id="cd22254">
    <property type="entry name" value="CSB_WHD"/>
    <property type="match status" value="1"/>
</dbReference>
<keyword evidence="4" id="KW-0227">DNA damage</keyword>
<dbReference type="Gene3D" id="3.40.50.10810">
    <property type="entry name" value="Tandem AAA-ATPase domain"/>
    <property type="match status" value="1"/>
</dbReference>
<protein>
    <recommendedName>
        <fullName evidence="11">DNA excision repair protein ERCC-6</fullName>
    </recommendedName>
    <alternativeName>
        <fullName evidence="12">ATP-dependent helicase ERCC6</fullName>
    </alternativeName>
    <alternativeName>
        <fullName evidence="13">Cockayne syndrome protein CSB</fullName>
    </alternativeName>
</protein>
<evidence type="ECO:0000259" key="16">
    <source>
        <dbReference type="PROSITE" id="PS51192"/>
    </source>
</evidence>
<reference evidence="18" key="1">
    <citation type="submission" date="2022-01" db="EMBL/GenBank/DDBJ databases">
        <authorList>
            <person name="Braso-Vives M."/>
        </authorList>
    </citation>
    <scope>NUCLEOTIDE SEQUENCE</scope>
</reference>
<dbReference type="CDD" id="cd21397">
    <property type="entry name" value="cc_ERCC-6_N"/>
    <property type="match status" value="1"/>
</dbReference>
<feature type="compositionally biased region" description="Basic and acidic residues" evidence="15">
    <location>
        <begin position="701"/>
        <end position="715"/>
    </location>
</feature>
<dbReference type="Proteomes" id="UP000838412">
    <property type="component" value="Chromosome 9"/>
</dbReference>
<feature type="compositionally biased region" description="Basic residues" evidence="15">
    <location>
        <begin position="497"/>
        <end position="513"/>
    </location>
</feature>
<keyword evidence="9" id="KW-0234">DNA repair</keyword>
<feature type="region of interest" description="Disordered" evidence="15">
    <location>
        <begin position="1272"/>
        <end position="1308"/>
    </location>
</feature>
<name>A0A8K0AF49_BRALA</name>
<keyword evidence="19" id="KW-1185">Reference proteome</keyword>
<dbReference type="Pfam" id="PF25875">
    <property type="entry name" value="WHD_Rad26_CSB"/>
    <property type="match status" value="1"/>
</dbReference>
<evidence type="ECO:0000256" key="8">
    <source>
        <dbReference type="ARBA" id="ARBA00023125"/>
    </source>
</evidence>
<evidence type="ECO:0000256" key="4">
    <source>
        <dbReference type="ARBA" id="ARBA00022763"/>
    </source>
</evidence>
<dbReference type="GO" id="GO:0005634">
    <property type="term" value="C:nucleus"/>
    <property type="evidence" value="ECO:0007669"/>
    <property type="project" value="UniProtKB-SubCell"/>
</dbReference>
<keyword evidence="5" id="KW-0378">Hydrolase</keyword>
<dbReference type="SMART" id="SM00490">
    <property type="entry name" value="HELICc"/>
    <property type="match status" value="1"/>
</dbReference>
<dbReference type="OrthoDB" id="413460at2759"/>
<evidence type="ECO:0000256" key="11">
    <source>
        <dbReference type="ARBA" id="ARBA00071998"/>
    </source>
</evidence>